<keyword evidence="4 6" id="KW-1133">Transmembrane helix</keyword>
<comment type="subcellular location">
    <subcellularLocation>
        <location evidence="1">Membrane</location>
        <topology evidence="1">Multi-pass membrane protein</topology>
    </subcellularLocation>
</comment>
<keyword evidence="3 6" id="KW-0812">Transmembrane</keyword>
<accession>A0A556QS82</accession>
<evidence type="ECO:0000256" key="6">
    <source>
        <dbReference type="SAM" id="Phobius"/>
    </source>
</evidence>
<dbReference type="RefSeq" id="WP_144230024.1">
    <property type="nucleotide sequence ID" value="NZ_CBCRVV010000030.1"/>
</dbReference>
<reference evidence="7 8" key="1">
    <citation type="submission" date="2019-07" db="EMBL/GenBank/DDBJ databases">
        <title>Description of 53C-WASEF.</title>
        <authorList>
            <person name="Pitt A."/>
            <person name="Hahn M.W."/>
        </authorList>
    </citation>
    <scope>NUCLEOTIDE SEQUENCE [LARGE SCALE GENOMIC DNA]</scope>
    <source>
        <strain evidence="7 8">53C-WASEF</strain>
    </source>
</reference>
<dbReference type="OrthoDB" id="9795496at2"/>
<name>A0A556QS82_9BACT</name>
<feature type="transmembrane region" description="Helical" evidence="6">
    <location>
        <begin position="134"/>
        <end position="156"/>
    </location>
</feature>
<feature type="transmembrane region" description="Helical" evidence="6">
    <location>
        <begin position="106"/>
        <end position="127"/>
    </location>
</feature>
<dbReference type="PIRSF" id="PIRSF005859">
    <property type="entry name" value="PBR"/>
    <property type="match status" value="1"/>
</dbReference>
<keyword evidence="5 6" id="KW-0472">Membrane</keyword>
<evidence type="ECO:0000313" key="8">
    <source>
        <dbReference type="Proteomes" id="UP000315648"/>
    </source>
</evidence>
<dbReference type="PANTHER" id="PTHR10057">
    <property type="entry name" value="PERIPHERAL-TYPE BENZODIAZEPINE RECEPTOR"/>
    <property type="match status" value="1"/>
</dbReference>
<gene>
    <name evidence="7" type="ORF">FPL22_09405</name>
</gene>
<comment type="caution">
    <text evidence="7">The sequence shown here is derived from an EMBL/GenBank/DDBJ whole genome shotgun (WGS) entry which is preliminary data.</text>
</comment>
<dbReference type="InterPro" id="IPR004307">
    <property type="entry name" value="TspO_MBR"/>
</dbReference>
<dbReference type="EMBL" id="VMBG01000001">
    <property type="protein sequence ID" value="TSJ79483.1"/>
    <property type="molecule type" value="Genomic_DNA"/>
</dbReference>
<evidence type="ECO:0000256" key="2">
    <source>
        <dbReference type="ARBA" id="ARBA00007524"/>
    </source>
</evidence>
<dbReference type="GO" id="GO:0033013">
    <property type="term" value="P:tetrapyrrole metabolic process"/>
    <property type="evidence" value="ECO:0007669"/>
    <property type="project" value="UniProtKB-ARBA"/>
</dbReference>
<dbReference type="InterPro" id="IPR038330">
    <property type="entry name" value="TspO/MBR-related_sf"/>
</dbReference>
<protein>
    <submittedName>
        <fullName evidence="7">Tryptophan-rich sensory protein</fullName>
    </submittedName>
</protein>
<keyword evidence="8" id="KW-1185">Reference proteome</keyword>
<evidence type="ECO:0000256" key="5">
    <source>
        <dbReference type="ARBA" id="ARBA00023136"/>
    </source>
</evidence>
<dbReference type="Proteomes" id="UP000315648">
    <property type="component" value="Unassembled WGS sequence"/>
</dbReference>
<dbReference type="CDD" id="cd15904">
    <property type="entry name" value="TSPO_MBR"/>
    <property type="match status" value="1"/>
</dbReference>
<evidence type="ECO:0000256" key="3">
    <source>
        <dbReference type="ARBA" id="ARBA00022692"/>
    </source>
</evidence>
<evidence type="ECO:0000256" key="1">
    <source>
        <dbReference type="ARBA" id="ARBA00004141"/>
    </source>
</evidence>
<comment type="similarity">
    <text evidence="2">Belongs to the TspO/BZRP family.</text>
</comment>
<dbReference type="FunFam" id="1.20.1260.100:FF:000001">
    <property type="entry name" value="translocator protein 2"/>
    <property type="match status" value="1"/>
</dbReference>
<proteinExistence type="inferred from homology"/>
<feature type="transmembrane region" description="Helical" evidence="6">
    <location>
        <begin position="47"/>
        <end position="69"/>
    </location>
</feature>
<sequence>MQNRSWPALIGFILLVATVSALGGWITSTSVTTWFPSLDKPSWNPPGWLFGPVWTVLYGMMAFVAWRLWRVRDSVPAARRVLVFWFVQLALNCAWSFLFFGLRSPAAGLIDIIPLLVVITWILVSLWRIDRVLACLWTPYVLWVSFATALNASIWLRQT</sequence>
<organism evidence="7 8">
    <name type="scientific">Rariglobus hedericola</name>
    <dbReference type="NCBI Taxonomy" id="2597822"/>
    <lineage>
        <taxon>Bacteria</taxon>
        <taxon>Pseudomonadati</taxon>
        <taxon>Verrucomicrobiota</taxon>
        <taxon>Opitutia</taxon>
        <taxon>Opitutales</taxon>
        <taxon>Opitutaceae</taxon>
        <taxon>Rariglobus</taxon>
    </lineage>
</organism>
<evidence type="ECO:0000256" key="4">
    <source>
        <dbReference type="ARBA" id="ARBA00022989"/>
    </source>
</evidence>
<dbReference type="Pfam" id="PF03073">
    <property type="entry name" value="TspO_MBR"/>
    <property type="match status" value="1"/>
</dbReference>
<evidence type="ECO:0000313" key="7">
    <source>
        <dbReference type="EMBL" id="TSJ79483.1"/>
    </source>
</evidence>
<dbReference type="GO" id="GO:0016020">
    <property type="term" value="C:membrane"/>
    <property type="evidence" value="ECO:0007669"/>
    <property type="project" value="UniProtKB-SubCell"/>
</dbReference>
<dbReference type="Gene3D" id="1.20.1260.100">
    <property type="entry name" value="TspO/MBR protein"/>
    <property type="match status" value="1"/>
</dbReference>
<dbReference type="PANTHER" id="PTHR10057:SF0">
    <property type="entry name" value="TRANSLOCATOR PROTEIN"/>
    <property type="match status" value="1"/>
</dbReference>
<feature type="transmembrane region" description="Helical" evidence="6">
    <location>
        <begin position="81"/>
        <end position="100"/>
    </location>
</feature>
<dbReference type="AlphaFoldDB" id="A0A556QS82"/>